<dbReference type="GeneID" id="76629928"/>
<sequence length="336" mass="38445">MSDDLEPLAPGAGRDLYLDHRRGEVSENTLSSHRYRLNEFVDWCEEQGIHNLNDLTGRDLHAYRVYRREEDDLKIVSLQGQLSTLRVFLKFCTSIDAVPDGLHEKILLPTVSGDKQASKTLLEPERAQEILEYLETYQYASRQHVLLTLLWQTGLRMGSTRAIDLGDYDPDAPGVELVHRPEQDTPLKNKERGERWVALRGPTATVIDEYIAGPRRDMTDEYGRDPLLTTAQGRVSTSAIQGSVYTITRPCEYGECPHDDFEPETCEFTKRENASKCPSSRSPHDVRSGAITAHLLDDVPVEIVSDRMDVTQSVLDRHYDRRSEREKMEKRRKFIS</sequence>
<dbReference type="RefSeq" id="WP_267163786.1">
    <property type="nucleotide sequence ID" value="NZ_CP112972.1"/>
</dbReference>
<evidence type="ECO:0000313" key="7">
    <source>
        <dbReference type="Proteomes" id="UP001596445"/>
    </source>
</evidence>
<dbReference type="SUPFAM" id="SSF56349">
    <property type="entry name" value="DNA breaking-rejoining enzymes"/>
    <property type="match status" value="1"/>
</dbReference>
<dbReference type="InterPro" id="IPR013762">
    <property type="entry name" value="Integrase-like_cat_sf"/>
</dbReference>
<dbReference type="GO" id="GO:0015074">
    <property type="term" value="P:DNA integration"/>
    <property type="evidence" value="ECO:0007669"/>
    <property type="project" value="UniProtKB-KW"/>
</dbReference>
<evidence type="ECO:0000256" key="1">
    <source>
        <dbReference type="ARBA" id="ARBA00022908"/>
    </source>
</evidence>
<keyword evidence="7" id="KW-1185">Reference proteome</keyword>
<proteinExistence type="predicted"/>
<dbReference type="InterPro" id="IPR011010">
    <property type="entry name" value="DNA_brk_join_enz"/>
</dbReference>
<dbReference type="Proteomes" id="UP001596445">
    <property type="component" value="Unassembled WGS sequence"/>
</dbReference>
<evidence type="ECO:0000256" key="3">
    <source>
        <dbReference type="ARBA" id="ARBA00023172"/>
    </source>
</evidence>
<evidence type="ECO:0000256" key="2">
    <source>
        <dbReference type="ARBA" id="ARBA00023125"/>
    </source>
</evidence>
<dbReference type="InterPro" id="IPR004107">
    <property type="entry name" value="Integrase_SAM-like_N"/>
</dbReference>
<evidence type="ECO:0000259" key="5">
    <source>
        <dbReference type="PROSITE" id="PS51900"/>
    </source>
</evidence>
<evidence type="ECO:0000256" key="4">
    <source>
        <dbReference type="PROSITE-ProRule" id="PRU01248"/>
    </source>
</evidence>
<feature type="domain" description="Core-binding (CB)" evidence="5">
    <location>
        <begin position="8"/>
        <end position="93"/>
    </location>
</feature>
<dbReference type="InterPro" id="IPR010998">
    <property type="entry name" value="Integrase_recombinase_N"/>
</dbReference>
<dbReference type="PANTHER" id="PTHR30349">
    <property type="entry name" value="PHAGE INTEGRASE-RELATED"/>
    <property type="match status" value="1"/>
</dbReference>
<dbReference type="InterPro" id="IPR044068">
    <property type="entry name" value="CB"/>
</dbReference>
<accession>A0ABD5W0K8</accession>
<evidence type="ECO:0000313" key="6">
    <source>
        <dbReference type="EMBL" id="MFC7057979.1"/>
    </source>
</evidence>
<comment type="caution">
    <text evidence="6">The sequence shown here is derived from an EMBL/GenBank/DDBJ whole genome shotgun (WGS) entry which is preliminary data.</text>
</comment>
<keyword evidence="1" id="KW-0229">DNA integration</keyword>
<dbReference type="PROSITE" id="PS51900">
    <property type="entry name" value="CB"/>
    <property type="match status" value="1"/>
</dbReference>
<dbReference type="GO" id="GO:0006310">
    <property type="term" value="P:DNA recombination"/>
    <property type="evidence" value="ECO:0007669"/>
    <property type="project" value="UniProtKB-KW"/>
</dbReference>
<protein>
    <submittedName>
        <fullName evidence="6">Tyrosine-type recombinase/integrase</fullName>
    </submittedName>
</protein>
<dbReference type="GO" id="GO:0003677">
    <property type="term" value="F:DNA binding"/>
    <property type="evidence" value="ECO:0007669"/>
    <property type="project" value="UniProtKB-UniRule"/>
</dbReference>
<dbReference type="AlphaFoldDB" id="A0ABD5W0K8"/>
<dbReference type="PANTHER" id="PTHR30349:SF41">
    <property type="entry name" value="INTEGRASE_RECOMBINASE PROTEIN MJ0367-RELATED"/>
    <property type="match status" value="1"/>
</dbReference>
<keyword evidence="3" id="KW-0233">DNA recombination</keyword>
<dbReference type="EMBL" id="JBHSZI010000001">
    <property type="protein sequence ID" value="MFC7057979.1"/>
    <property type="molecule type" value="Genomic_DNA"/>
</dbReference>
<dbReference type="InterPro" id="IPR050090">
    <property type="entry name" value="Tyrosine_recombinase_XerCD"/>
</dbReference>
<reference evidence="6 7" key="1">
    <citation type="journal article" date="2019" name="Int. J. Syst. Evol. Microbiol.">
        <title>The Global Catalogue of Microorganisms (GCM) 10K type strain sequencing project: providing services to taxonomists for standard genome sequencing and annotation.</title>
        <authorList>
            <consortium name="The Broad Institute Genomics Platform"/>
            <consortium name="The Broad Institute Genome Sequencing Center for Infectious Disease"/>
            <person name="Wu L."/>
            <person name="Ma J."/>
        </authorList>
    </citation>
    <scope>NUCLEOTIDE SEQUENCE [LARGE SCALE GENOMIC DNA]</scope>
    <source>
        <strain evidence="6 7">JCM 30072</strain>
    </source>
</reference>
<name>A0ABD5W0K8_9EURY</name>
<organism evidence="6 7">
    <name type="scientific">Halovenus salina</name>
    <dbReference type="NCBI Taxonomy" id="1510225"/>
    <lineage>
        <taxon>Archaea</taxon>
        <taxon>Methanobacteriati</taxon>
        <taxon>Methanobacteriota</taxon>
        <taxon>Stenosarchaea group</taxon>
        <taxon>Halobacteria</taxon>
        <taxon>Halobacteriales</taxon>
        <taxon>Haloarculaceae</taxon>
        <taxon>Halovenus</taxon>
    </lineage>
</organism>
<keyword evidence="2 4" id="KW-0238">DNA-binding</keyword>
<gene>
    <name evidence="6" type="ORF">ACFQQG_07095</name>
</gene>
<dbReference type="Gene3D" id="1.10.150.130">
    <property type="match status" value="1"/>
</dbReference>
<dbReference type="Pfam" id="PF02899">
    <property type="entry name" value="Phage_int_SAM_1"/>
    <property type="match status" value="1"/>
</dbReference>
<dbReference type="Gene3D" id="1.10.443.10">
    <property type="entry name" value="Intergrase catalytic core"/>
    <property type="match status" value="1"/>
</dbReference>